<dbReference type="STRING" id="680026.AB733_24155"/>
<organism evidence="2 3">
    <name type="scientific">Photobacterium swingsii</name>
    <dbReference type="NCBI Taxonomy" id="680026"/>
    <lineage>
        <taxon>Bacteria</taxon>
        <taxon>Pseudomonadati</taxon>
        <taxon>Pseudomonadota</taxon>
        <taxon>Gammaproteobacteria</taxon>
        <taxon>Vibrionales</taxon>
        <taxon>Vibrionaceae</taxon>
        <taxon>Photobacterium</taxon>
    </lineage>
</organism>
<accession>A0A0J8XSM1</accession>
<feature type="transmembrane region" description="Helical" evidence="1">
    <location>
        <begin position="67"/>
        <end position="83"/>
    </location>
</feature>
<feature type="transmembrane region" description="Helical" evidence="1">
    <location>
        <begin position="20"/>
        <end position="40"/>
    </location>
</feature>
<reference evidence="2 3" key="1">
    <citation type="submission" date="2018-01" db="EMBL/GenBank/DDBJ databases">
        <title>Whole genome sequencing of Histamine producing bacteria.</title>
        <authorList>
            <person name="Butler K."/>
        </authorList>
    </citation>
    <scope>NUCLEOTIDE SEQUENCE [LARGE SCALE GENOMIC DNA]</scope>
    <source>
        <strain evidence="2 3">DSM 24669</strain>
    </source>
</reference>
<protein>
    <submittedName>
        <fullName evidence="2">Uncharacterized protein</fullName>
    </submittedName>
</protein>
<name>A0A0J8XSM1_9GAMM</name>
<keyword evidence="1" id="KW-1133">Transmembrane helix</keyword>
<evidence type="ECO:0000313" key="3">
    <source>
        <dbReference type="Proteomes" id="UP000240481"/>
    </source>
</evidence>
<dbReference type="Proteomes" id="UP000240481">
    <property type="component" value="Unassembled WGS sequence"/>
</dbReference>
<keyword evidence="1" id="KW-0812">Transmembrane</keyword>
<dbReference type="RefSeq" id="WP_048901094.1">
    <property type="nucleotide sequence ID" value="NZ_AP024852.1"/>
</dbReference>
<dbReference type="AlphaFoldDB" id="A0A0J8XSM1"/>
<evidence type="ECO:0000256" key="1">
    <source>
        <dbReference type="SAM" id="Phobius"/>
    </source>
</evidence>
<sequence>MKNWVVEFLIVFVNSTRMQVAFLLGVVAFTITHSLGWYFIENANDNIQFGVLRELFVHKLGHRYDKAALFFLVSSWCLVFKLFRKERNRI</sequence>
<comment type="caution">
    <text evidence="2">The sequence shown here is derived from an EMBL/GenBank/DDBJ whole genome shotgun (WGS) entry which is preliminary data.</text>
</comment>
<evidence type="ECO:0000313" key="2">
    <source>
        <dbReference type="EMBL" id="PSW18670.1"/>
    </source>
</evidence>
<dbReference type="OrthoDB" id="6926704at2"/>
<gene>
    <name evidence="2" type="ORF">C9I94_24395</name>
</gene>
<proteinExistence type="predicted"/>
<dbReference type="EMBL" id="PYLZ01000025">
    <property type="protein sequence ID" value="PSW18670.1"/>
    <property type="molecule type" value="Genomic_DNA"/>
</dbReference>
<keyword evidence="3" id="KW-1185">Reference proteome</keyword>
<keyword evidence="1" id="KW-0472">Membrane</keyword>